<dbReference type="AlphaFoldDB" id="A0A7X0RNV3"/>
<feature type="domain" description="NodB homology" evidence="3">
    <location>
        <begin position="144"/>
        <end position="397"/>
    </location>
</feature>
<dbReference type="InterPro" id="IPR051398">
    <property type="entry name" value="Polysacch_Deacetylase"/>
</dbReference>
<protein>
    <submittedName>
        <fullName evidence="4">Polysaccharide deacetylase family protein</fullName>
    </submittedName>
</protein>
<keyword evidence="2" id="KW-0732">Signal</keyword>
<dbReference type="Pfam" id="PF01522">
    <property type="entry name" value="Polysacc_deac_1"/>
    <property type="match status" value="1"/>
</dbReference>
<keyword evidence="5" id="KW-1185">Reference proteome</keyword>
<dbReference type="RefSeq" id="WP_185142465.1">
    <property type="nucleotide sequence ID" value="NZ_JACJVP010000013.1"/>
</dbReference>
<proteinExistence type="predicted"/>
<dbReference type="PANTHER" id="PTHR34216">
    <property type="match status" value="1"/>
</dbReference>
<dbReference type="PANTHER" id="PTHR34216:SF3">
    <property type="entry name" value="POLY-BETA-1,6-N-ACETYL-D-GLUCOSAMINE N-DEACETYLASE"/>
    <property type="match status" value="1"/>
</dbReference>
<dbReference type="GO" id="GO:0005975">
    <property type="term" value="P:carbohydrate metabolic process"/>
    <property type="evidence" value="ECO:0007669"/>
    <property type="project" value="InterPro"/>
</dbReference>
<dbReference type="EMBL" id="JACJVP010000013">
    <property type="protein sequence ID" value="MBB6670977.1"/>
    <property type="molecule type" value="Genomic_DNA"/>
</dbReference>
<dbReference type="GO" id="GO:0005576">
    <property type="term" value="C:extracellular region"/>
    <property type="evidence" value="ECO:0007669"/>
    <property type="project" value="UniProtKB-SubCell"/>
</dbReference>
<evidence type="ECO:0000256" key="1">
    <source>
        <dbReference type="ARBA" id="ARBA00004613"/>
    </source>
</evidence>
<dbReference type="SUPFAM" id="SSF88713">
    <property type="entry name" value="Glycoside hydrolase/deacetylase"/>
    <property type="match status" value="1"/>
</dbReference>
<dbReference type="PROSITE" id="PS51677">
    <property type="entry name" value="NODB"/>
    <property type="match status" value="1"/>
</dbReference>
<organism evidence="4 5">
    <name type="scientific">Cohnella nanjingensis</name>
    <dbReference type="NCBI Taxonomy" id="1387779"/>
    <lineage>
        <taxon>Bacteria</taxon>
        <taxon>Bacillati</taxon>
        <taxon>Bacillota</taxon>
        <taxon>Bacilli</taxon>
        <taxon>Bacillales</taxon>
        <taxon>Paenibacillaceae</taxon>
        <taxon>Cohnella</taxon>
    </lineage>
</organism>
<dbReference type="Proteomes" id="UP000547209">
    <property type="component" value="Unassembled WGS sequence"/>
</dbReference>
<dbReference type="GO" id="GO:0016810">
    <property type="term" value="F:hydrolase activity, acting on carbon-nitrogen (but not peptide) bonds"/>
    <property type="evidence" value="ECO:0007669"/>
    <property type="project" value="InterPro"/>
</dbReference>
<reference evidence="4 5" key="1">
    <citation type="submission" date="2020-08" db="EMBL/GenBank/DDBJ databases">
        <title>Cohnella phylogeny.</title>
        <authorList>
            <person name="Dunlap C."/>
        </authorList>
    </citation>
    <scope>NUCLEOTIDE SEQUENCE [LARGE SCALE GENOMIC DNA]</scope>
    <source>
        <strain evidence="4 5">DSM 28246</strain>
    </source>
</reference>
<name>A0A7X0RNV3_9BACL</name>
<comment type="caution">
    <text evidence="4">The sequence shown here is derived from an EMBL/GenBank/DDBJ whole genome shotgun (WGS) entry which is preliminary data.</text>
</comment>
<accession>A0A7X0RNV3</accession>
<dbReference type="InterPro" id="IPR011330">
    <property type="entry name" value="Glyco_hydro/deAcase_b/a-brl"/>
</dbReference>
<gene>
    <name evidence="4" type="ORF">H7C19_09775</name>
</gene>
<dbReference type="InterPro" id="IPR002509">
    <property type="entry name" value="NODB_dom"/>
</dbReference>
<comment type="subcellular location">
    <subcellularLocation>
        <location evidence="1">Secreted</location>
    </subcellularLocation>
</comment>
<dbReference type="Gene3D" id="3.20.20.370">
    <property type="entry name" value="Glycoside hydrolase/deacetylase"/>
    <property type="match status" value="1"/>
</dbReference>
<evidence type="ECO:0000259" key="3">
    <source>
        <dbReference type="PROSITE" id="PS51677"/>
    </source>
</evidence>
<sequence>MRKKHGIGIGLLLGAIVCIGLLMATYASEAEAGVISVKLNGKSFEVPATAMVDGQVMVPLSFLKRTFGEDGAGAGPELSEAAHYSDRVAVLMYHHMMEKSNQDDIISADQFDEQMRLLKTNGYHAIGLDQYRDFMLHGKPIPNNAVLITFDDGYESFYRLAYPILKKYGYPAVNFVIVSKVDDPGQPGIPKLRWDQMREMKKAGMSFMSHTYNLHSLGEVNPKGGKKPLTVGRLYLKEEGRQETIPEYEQRVRADLSLAEARLREELGNTYGAVAFPYGKYNAYLMDLLREMGIELSFTTESGINTNVNTKAFRINAGRSDTSPDAFINMLFGYGIPSAESEDPNSVLTVNGKTIKFSKVIKEDQGEGPLVSLKEFCEQYHVKMEWDKRKKEVSLVA</sequence>
<evidence type="ECO:0000313" key="4">
    <source>
        <dbReference type="EMBL" id="MBB6670977.1"/>
    </source>
</evidence>
<evidence type="ECO:0000313" key="5">
    <source>
        <dbReference type="Proteomes" id="UP000547209"/>
    </source>
</evidence>
<evidence type="ECO:0000256" key="2">
    <source>
        <dbReference type="ARBA" id="ARBA00022729"/>
    </source>
</evidence>